<comment type="caution">
    <text evidence="2">The sequence shown here is derived from an EMBL/GenBank/DDBJ whole genome shotgun (WGS) entry which is preliminary data.</text>
</comment>
<reference evidence="2 3" key="1">
    <citation type="journal article" date="2017" name="Mol. Plant">
        <title>The Genome of Medicinal Plant Macleaya cordata Provides New Insights into Benzylisoquinoline Alkaloids Metabolism.</title>
        <authorList>
            <person name="Liu X."/>
            <person name="Liu Y."/>
            <person name="Huang P."/>
            <person name="Ma Y."/>
            <person name="Qing Z."/>
            <person name="Tang Q."/>
            <person name="Cao H."/>
            <person name="Cheng P."/>
            <person name="Zheng Y."/>
            <person name="Yuan Z."/>
            <person name="Zhou Y."/>
            <person name="Liu J."/>
            <person name="Tang Z."/>
            <person name="Zhuo Y."/>
            <person name="Zhang Y."/>
            <person name="Yu L."/>
            <person name="Huang J."/>
            <person name="Yang P."/>
            <person name="Peng Q."/>
            <person name="Zhang J."/>
            <person name="Jiang W."/>
            <person name="Zhang Z."/>
            <person name="Lin K."/>
            <person name="Ro D.K."/>
            <person name="Chen X."/>
            <person name="Xiong X."/>
            <person name="Shang Y."/>
            <person name="Huang S."/>
            <person name="Zeng J."/>
        </authorList>
    </citation>
    <scope>NUCLEOTIDE SEQUENCE [LARGE SCALE GENOMIC DNA]</scope>
    <source>
        <strain evidence="3">cv. BLH2017</strain>
        <tissue evidence="2">Root</tissue>
    </source>
</reference>
<keyword evidence="3" id="KW-1185">Reference proteome</keyword>
<dbReference type="InterPro" id="IPR013094">
    <property type="entry name" value="AB_hydrolase_3"/>
</dbReference>
<evidence type="ECO:0000313" key="2">
    <source>
        <dbReference type="EMBL" id="OVA15781.1"/>
    </source>
</evidence>
<dbReference type="InterPro" id="IPR050466">
    <property type="entry name" value="Carboxylest/Gibb_receptor"/>
</dbReference>
<dbReference type="Gene3D" id="3.40.50.1820">
    <property type="entry name" value="alpha/beta hydrolase"/>
    <property type="match status" value="1"/>
</dbReference>
<dbReference type="PANTHER" id="PTHR23024">
    <property type="entry name" value="ARYLACETAMIDE DEACETYLASE"/>
    <property type="match status" value="1"/>
</dbReference>
<dbReference type="OrthoDB" id="408631at2759"/>
<evidence type="ECO:0000259" key="1">
    <source>
        <dbReference type="Pfam" id="PF07859"/>
    </source>
</evidence>
<feature type="domain" description="Alpha/beta hydrolase fold-3" evidence="1">
    <location>
        <begin position="78"/>
        <end position="208"/>
    </location>
</feature>
<proteinExistence type="predicted"/>
<accession>A0A200QZD2</accession>
<dbReference type="GO" id="GO:0016787">
    <property type="term" value="F:hydrolase activity"/>
    <property type="evidence" value="ECO:0007669"/>
    <property type="project" value="UniProtKB-KW"/>
</dbReference>
<organism evidence="2 3">
    <name type="scientific">Macleaya cordata</name>
    <name type="common">Five-seeded plume-poppy</name>
    <name type="synonym">Bocconia cordata</name>
    <dbReference type="NCBI Taxonomy" id="56857"/>
    <lineage>
        <taxon>Eukaryota</taxon>
        <taxon>Viridiplantae</taxon>
        <taxon>Streptophyta</taxon>
        <taxon>Embryophyta</taxon>
        <taxon>Tracheophyta</taxon>
        <taxon>Spermatophyta</taxon>
        <taxon>Magnoliopsida</taxon>
        <taxon>Ranunculales</taxon>
        <taxon>Papaveraceae</taxon>
        <taxon>Papaveroideae</taxon>
        <taxon>Macleaya</taxon>
    </lineage>
</organism>
<gene>
    <name evidence="2" type="ORF">BVC80_1825g15</name>
</gene>
<dbReference type="Proteomes" id="UP000195402">
    <property type="component" value="Unassembled WGS sequence"/>
</dbReference>
<dbReference type="Pfam" id="PF07859">
    <property type="entry name" value="Abhydrolase_3"/>
    <property type="match status" value="1"/>
</dbReference>
<dbReference type="AlphaFoldDB" id="A0A200QZD2"/>
<evidence type="ECO:0000313" key="3">
    <source>
        <dbReference type="Proteomes" id="UP000195402"/>
    </source>
</evidence>
<protein>
    <submittedName>
        <fullName evidence="2">Alpha/beta hydrolase fold-3</fullName>
    </submittedName>
</protein>
<name>A0A200QZD2_MACCD</name>
<dbReference type="InParanoid" id="A0A200QZD2"/>
<sequence>MGSSNVEVDHEFLPFIRVYKDGKVERLMYTDEVPTSIDSQTGVSTKDVTINHQTSLSARLFLPNIITTQTHHQKLPLLIYFHGGCFCVGSAFCLAYHQFVNSLVAEANIVAVSVEYRLAPEHPVPIAFDDSWEAIQWVISHSKGEGTDPWLRDHVGFGRVFLCGDSSGATISYNMTMRFEEINNLGIDHFKLLGIALIQPFFWGKERIGVEKIDPEKDVISERIWPYACPLSTLGNDDHQPEEDVLRDRGLHYYERRGESGWDGVKEIMETKGKGHVFHLFNPACEESVELTKHLAFFLNK</sequence>
<dbReference type="PANTHER" id="PTHR23024:SF577">
    <property type="entry name" value="CARBOXYLESTERASE 2-RELATED"/>
    <property type="match status" value="1"/>
</dbReference>
<keyword evidence="2" id="KW-0378">Hydrolase</keyword>
<dbReference type="STRING" id="56857.A0A200QZD2"/>
<dbReference type="EMBL" id="MVGT01000732">
    <property type="protein sequence ID" value="OVA15781.1"/>
    <property type="molecule type" value="Genomic_DNA"/>
</dbReference>
<dbReference type="SUPFAM" id="SSF53474">
    <property type="entry name" value="alpha/beta-Hydrolases"/>
    <property type="match status" value="1"/>
</dbReference>
<dbReference type="OMA" id="SERIWPY"/>
<dbReference type="InterPro" id="IPR029058">
    <property type="entry name" value="AB_hydrolase_fold"/>
</dbReference>